<reference evidence="2 3" key="1">
    <citation type="submission" date="2018-05" db="EMBL/GenBank/DDBJ databases">
        <title>Genetic diversity of glacier-inhabiting Cryobacterium bacteria in China and description of Cryobacterium mengkeensis sp. nov. and Arthrobacter glacialis sp. nov.</title>
        <authorList>
            <person name="Liu Q."/>
            <person name="Xin Y.-H."/>
        </authorList>
    </citation>
    <scope>NUCLEOTIDE SEQUENCE [LARGE SCALE GENOMIC DNA]</scope>
    <source>
        <strain evidence="2 3">LI2</strain>
    </source>
</reference>
<dbReference type="PANTHER" id="PTHR30050:SF4">
    <property type="entry name" value="ATP-BINDING PROTEIN RV3427C IN INSERTION SEQUENCE-RELATED"/>
    <property type="match status" value="1"/>
</dbReference>
<dbReference type="PIRSF" id="PIRSF003073">
    <property type="entry name" value="DNAC_TnpB_IstB"/>
    <property type="match status" value="1"/>
</dbReference>
<dbReference type="PANTHER" id="PTHR30050">
    <property type="entry name" value="CHROMOSOMAL REPLICATION INITIATOR PROTEIN DNAA"/>
    <property type="match status" value="1"/>
</dbReference>
<dbReference type="OrthoDB" id="9776217at2"/>
<proteinExistence type="predicted"/>
<dbReference type="InterPro" id="IPR028350">
    <property type="entry name" value="DNAC/IstB-like"/>
</dbReference>
<dbReference type="Gene3D" id="3.40.50.300">
    <property type="entry name" value="P-loop containing nucleotide triphosphate hydrolases"/>
    <property type="match status" value="1"/>
</dbReference>
<accession>A0A2V5M018</accession>
<dbReference type="EMBL" id="QJVD01000001">
    <property type="protein sequence ID" value="PYI69787.1"/>
    <property type="molecule type" value="Genomic_DNA"/>
</dbReference>
<dbReference type="GO" id="GO:0005524">
    <property type="term" value="F:ATP binding"/>
    <property type="evidence" value="ECO:0007669"/>
    <property type="project" value="InterPro"/>
</dbReference>
<dbReference type="SUPFAM" id="SSF52540">
    <property type="entry name" value="P-loop containing nucleoside triphosphate hydrolases"/>
    <property type="match status" value="1"/>
</dbReference>
<dbReference type="Pfam" id="PF01695">
    <property type="entry name" value="IstB_IS21"/>
    <property type="match status" value="1"/>
</dbReference>
<keyword evidence="3" id="KW-1185">Reference proteome</keyword>
<evidence type="ECO:0000313" key="2">
    <source>
        <dbReference type="EMBL" id="PYI69787.1"/>
    </source>
</evidence>
<dbReference type="CDD" id="cd00009">
    <property type="entry name" value="AAA"/>
    <property type="match status" value="1"/>
</dbReference>
<name>A0A2V5M018_9MICC</name>
<organism evidence="2 3">
    <name type="scientific">Arthrobacter livingstonensis</name>
    <dbReference type="NCBI Taxonomy" id="670078"/>
    <lineage>
        <taxon>Bacteria</taxon>
        <taxon>Bacillati</taxon>
        <taxon>Actinomycetota</taxon>
        <taxon>Actinomycetes</taxon>
        <taxon>Micrococcales</taxon>
        <taxon>Micrococcaceae</taxon>
        <taxon>Arthrobacter</taxon>
    </lineage>
</organism>
<dbReference type="AlphaFoldDB" id="A0A2V5M018"/>
<dbReference type="GO" id="GO:0006260">
    <property type="term" value="P:DNA replication"/>
    <property type="evidence" value="ECO:0007669"/>
    <property type="project" value="TreeGrafter"/>
</dbReference>
<feature type="domain" description="IstB-like ATP-binding" evidence="1">
    <location>
        <begin position="13"/>
        <end position="245"/>
    </location>
</feature>
<protein>
    <submittedName>
        <fullName evidence="2">AAA family ATPase</fullName>
    </submittedName>
</protein>
<sequence length="255" mass="28658">MFTSADYEKFRTLRMTQVALQLEGLLKDDGNDSRTPEDLFLTAVDEALEIRRANRIDKLIGKARFPIPHASIEEIRYLPGRGVTSVRMQRYAAHDWGADPTNLLLISPTGAGKTYIACAIGIAACHAEHTVHYTRMDELARELVISRGDRIAHQNLLNKLSEVGLLILDDFLTIGIDETAANDLFTILVNRDQRLPTMIASQSGPRYWIESLPEKVAADSIVNRLASRARTINLGDVDMRRLHAEEARATKDHWE</sequence>
<evidence type="ECO:0000259" key="1">
    <source>
        <dbReference type="Pfam" id="PF01695"/>
    </source>
</evidence>
<evidence type="ECO:0000313" key="3">
    <source>
        <dbReference type="Proteomes" id="UP000247832"/>
    </source>
</evidence>
<dbReference type="InterPro" id="IPR027417">
    <property type="entry name" value="P-loop_NTPase"/>
</dbReference>
<dbReference type="InterPro" id="IPR002611">
    <property type="entry name" value="IstB_ATP-bd"/>
</dbReference>
<dbReference type="RefSeq" id="WP_110499210.1">
    <property type="nucleotide sequence ID" value="NZ_QJVD01000001.1"/>
</dbReference>
<gene>
    <name evidence="2" type="ORF">CVV68_01375</name>
</gene>
<dbReference type="Proteomes" id="UP000247832">
    <property type="component" value="Unassembled WGS sequence"/>
</dbReference>
<comment type="caution">
    <text evidence="2">The sequence shown here is derived from an EMBL/GenBank/DDBJ whole genome shotgun (WGS) entry which is preliminary data.</text>
</comment>